<feature type="short sequence motif" description="GXGXXG" evidence="4">
    <location>
        <begin position="10"/>
        <end position="15"/>
    </location>
</feature>
<evidence type="ECO:0000313" key="6">
    <source>
        <dbReference type="EMBL" id="MEX5716913.1"/>
    </source>
</evidence>
<reference evidence="6 7" key="1">
    <citation type="submission" date="2024-06" db="EMBL/GenBank/DDBJ databases">
        <title>Draft genome sequence of Geodermatophilus badlandi, a novel member of the Geodermatophilaceae isolated from badland sedimentary rocks in the Red desert, Wyoming, USA.</title>
        <authorList>
            <person name="Ben Tekaya S."/>
            <person name="Nouioui I."/>
            <person name="Flores G.M."/>
            <person name="Shaal M.N."/>
            <person name="Bredoire F."/>
            <person name="Basile F."/>
            <person name="Van Diepen L."/>
            <person name="Ward N.L."/>
        </authorList>
    </citation>
    <scope>NUCLEOTIDE SEQUENCE [LARGE SCALE GENOMIC DNA]</scope>
    <source>
        <strain evidence="6 7">WL48A</strain>
    </source>
</reference>
<dbReference type="InterPro" id="IPR002641">
    <property type="entry name" value="PNPLA_dom"/>
</dbReference>
<proteinExistence type="predicted"/>
<protein>
    <submittedName>
        <fullName evidence="6">Patatin-like phospholipase family protein</fullName>
    </submittedName>
</protein>
<gene>
    <name evidence="6" type="ORF">ABQ292_00855</name>
</gene>
<dbReference type="PANTHER" id="PTHR14226">
    <property type="entry name" value="NEUROPATHY TARGET ESTERASE/SWISS CHEESE D.MELANOGASTER"/>
    <property type="match status" value="1"/>
</dbReference>
<evidence type="ECO:0000256" key="2">
    <source>
        <dbReference type="ARBA" id="ARBA00022963"/>
    </source>
</evidence>
<evidence type="ECO:0000256" key="4">
    <source>
        <dbReference type="PROSITE-ProRule" id="PRU01161"/>
    </source>
</evidence>
<dbReference type="InterPro" id="IPR016035">
    <property type="entry name" value="Acyl_Trfase/lysoPLipase"/>
</dbReference>
<feature type="short sequence motif" description="GXSXG" evidence="4">
    <location>
        <begin position="42"/>
        <end position="46"/>
    </location>
</feature>
<accession>A0ABV3X9V2</accession>
<keyword evidence="7" id="KW-1185">Reference proteome</keyword>
<keyword evidence="1 4" id="KW-0378">Hydrolase</keyword>
<evidence type="ECO:0000259" key="5">
    <source>
        <dbReference type="PROSITE" id="PS51635"/>
    </source>
</evidence>
<keyword evidence="3 4" id="KW-0443">Lipid metabolism</keyword>
<dbReference type="PROSITE" id="PS51635">
    <property type="entry name" value="PNPLA"/>
    <property type="match status" value="1"/>
</dbReference>
<dbReference type="EMBL" id="JBFNXQ010000002">
    <property type="protein sequence ID" value="MEX5716913.1"/>
    <property type="molecule type" value="Genomic_DNA"/>
</dbReference>
<keyword evidence="2 4" id="KW-0442">Lipid degradation</keyword>
<dbReference type="SUPFAM" id="SSF52151">
    <property type="entry name" value="FabD/lysophospholipase-like"/>
    <property type="match status" value="1"/>
</dbReference>
<feature type="active site" description="Proton acceptor" evidence="4">
    <location>
        <position position="210"/>
    </location>
</feature>
<dbReference type="Proteomes" id="UP001560045">
    <property type="component" value="Unassembled WGS sequence"/>
</dbReference>
<feature type="short sequence motif" description="DGA/G" evidence="4">
    <location>
        <begin position="210"/>
        <end position="212"/>
    </location>
</feature>
<comment type="caution">
    <text evidence="6">The sequence shown here is derived from an EMBL/GenBank/DDBJ whole genome shotgun (WGS) entry which is preliminary data.</text>
</comment>
<evidence type="ECO:0000256" key="1">
    <source>
        <dbReference type="ARBA" id="ARBA00022801"/>
    </source>
</evidence>
<feature type="domain" description="PNPLA" evidence="5">
    <location>
        <begin position="6"/>
        <end position="223"/>
    </location>
</feature>
<sequence length="326" mass="34421">MTRVGLVLGGGGVVGQAYHSAVLAVLEHDFGFDARRAEVVVGTSAGSITGTLLRLGVSAEDLAAWTVKAPLSGEGDVMRAVAATPVPELAPFRPLDLLRRPLRLPGPSMVHRALTRPWRFRPMAAGMALLAPGQHDIVEQLAALRELEEKAPGWPAASLWITAVRRRDGRRVVFGRPGTPPAPLHLAVAASCSVPGYFAPVRIDGRSYVDGGVHSPTNAAVLRGLGLDLVIVVSPMSGSAGWSPDFFAAARRHATRLLDREVRALRAEGIATVVFAPGAREQQVMGNDMMSRARLNEVISESFLAAGRQAAEPAVADLVRRAAAAA</sequence>
<organism evidence="6 7">
    <name type="scientific">Geodermatophilus maliterrae</name>
    <dbReference type="NCBI Taxonomy" id="3162531"/>
    <lineage>
        <taxon>Bacteria</taxon>
        <taxon>Bacillati</taxon>
        <taxon>Actinomycetota</taxon>
        <taxon>Actinomycetes</taxon>
        <taxon>Geodermatophilales</taxon>
        <taxon>Geodermatophilaceae</taxon>
        <taxon>Geodermatophilus</taxon>
    </lineage>
</organism>
<dbReference type="Gene3D" id="3.40.1090.10">
    <property type="entry name" value="Cytosolic phospholipase A2 catalytic domain"/>
    <property type="match status" value="2"/>
</dbReference>
<dbReference type="Pfam" id="PF01734">
    <property type="entry name" value="Patatin"/>
    <property type="match status" value="1"/>
</dbReference>
<name>A0ABV3X9V2_9ACTN</name>
<evidence type="ECO:0000256" key="3">
    <source>
        <dbReference type="ARBA" id="ARBA00023098"/>
    </source>
</evidence>
<dbReference type="PANTHER" id="PTHR14226:SF76">
    <property type="entry name" value="NTE FAMILY PROTEIN RSSA"/>
    <property type="match status" value="1"/>
</dbReference>
<feature type="active site" description="Nucleophile" evidence="4">
    <location>
        <position position="44"/>
    </location>
</feature>
<dbReference type="RefSeq" id="WP_369202265.1">
    <property type="nucleotide sequence ID" value="NZ_JBFNXQ010000002.1"/>
</dbReference>
<dbReference type="InterPro" id="IPR050301">
    <property type="entry name" value="NTE"/>
</dbReference>
<evidence type="ECO:0000313" key="7">
    <source>
        <dbReference type="Proteomes" id="UP001560045"/>
    </source>
</evidence>